<accession>A0ACB9SPX6</accession>
<sequence>MRVCFDTFCFSSWLHSADEEATQNLDPSSTVSTTSTTLANNRISNTNDLIPSQMSNHIMATASMEELQKKVQELEDLLRIRDEEIVELRSHIDKFQSVFPLHFHVNARHFGLNNNVRPRPRKQRAGISAEPQNASSIQELTEQTLPFYDKDER</sequence>
<evidence type="ECO:0000313" key="2">
    <source>
        <dbReference type="Proteomes" id="UP001056778"/>
    </source>
</evidence>
<keyword evidence="2" id="KW-1185">Reference proteome</keyword>
<dbReference type="EMBL" id="CM043022">
    <property type="protein sequence ID" value="KAI4456049.1"/>
    <property type="molecule type" value="Genomic_DNA"/>
</dbReference>
<proteinExistence type="predicted"/>
<name>A0ACB9SPX6_HOLOL</name>
<gene>
    <name evidence="1" type="ORF">MML48_8g00014736</name>
</gene>
<reference evidence="1" key="1">
    <citation type="submission" date="2022-04" db="EMBL/GenBank/DDBJ databases">
        <title>Chromosome-scale genome assembly of Holotrichia oblita Faldermann.</title>
        <authorList>
            <person name="Rongchong L."/>
        </authorList>
    </citation>
    <scope>NUCLEOTIDE SEQUENCE</scope>
    <source>
        <strain evidence="1">81SQS9</strain>
    </source>
</reference>
<dbReference type="Proteomes" id="UP001056778">
    <property type="component" value="Chromosome 8"/>
</dbReference>
<keyword evidence="1" id="KW-0808">Transferase</keyword>
<organism evidence="1 2">
    <name type="scientific">Holotrichia oblita</name>
    <name type="common">Chafer beetle</name>
    <dbReference type="NCBI Taxonomy" id="644536"/>
    <lineage>
        <taxon>Eukaryota</taxon>
        <taxon>Metazoa</taxon>
        <taxon>Ecdysozoa</taxon>
        <taxon>Arthropoda</taxon>
        <taxon>Hexapoda</taxon>
        <taxon>Insecta</taxon>
        <taxon>Pterygota</taxon>
        <taxon>Neoptera</taxon>
        <taxon>Endopterygota</taxon>
        <taxon>Coleoptera</taxon>
        <taxon>Polyphaga</taxon>
        <taxon>Scarabaeiformia</taxon>
        <taxon>Scarabaeidae</taxon>
        <taxon>Melolonthinae</taxon>
        <taxon>Holotrichia</taxon>
    </lineage>
</organism>
<comment type="caution">
    <text evidence="1">The sequence shown here is derived from an EMBL/GenBank/DDBJ whole genome shotgun (WGS) entry which is preliminary data.</text>
</comment>
<protein>
    <submittedName>
        <fullName evidence="1">Cyclic nucleotide-dependent protein kinase</fullName>
    </submittedName>
</protein>
<keyword evidence="1" id="KW-0418">Kinase</keyword>
<evidence type="ECO:0000313" key="1">
    <source>
        <dbReference type="EMBL" id="KAI4456049.1"/>
    </source>
</evidence>